<gene>
    <name evidence="1" type="ORF">FNV43_RR00505</name>
</gene>
<dbReference type="EMBL" id="VOIH02000001">
    <property type="protein sequence ID" value="KAF3455863.1"/>
    <property type="molecule type" value="Genomic_DNA"/>
</dbReference>
<comment type="caution">
    <text evidence="1">The sequence shown here is derived from an EMBL/GenBank/DDBJ whole genome shotgun (WGS) entry which is preliminary data.</text>
</comment>
<reference evidence="1" key="1">
    <citation type="submission" date="2020-03" db="EMBL/GenBank/DDBJ databases">
        <title>A high-quality chromosome-level genome assembly of a woody plant with both climbing and erect habits, Rhamnella rubrinervis.</title>
        <authorList>
            <person name="Lu Z."/>
            <person name="Yang Y."/>
            <person name="Zhu X."/>
            <person name="Sun Y."/>
        </authorList>
    </citation>
    <scope>NUCLEOTIDE SEQUENCE</scope>
    <source>
        <strain evidence="1">BYM</strain>
        <tissue evidence="1">Leaf</tissue>
    </source>
</reference>
<name>A0A8K0HQR9_9ROSA</name>
<accession>A0A8K0HQR9</accession>
<evidence type="ECO:0000313" key="1">
    <source>
        <dbReference type="EMBL" id="KAF3455863.1"/>
    </source>
</evidence>
<dbReference type="Proteomes" id="UP000796880">
    <property type="component" value="Unassembled WGS sequence"/>
</dbReference>
<sequence>MSPYRLVYGKPCHLPVELEHKAYWAIKVFNSNLDDACNLRKSRWSGPFIVKHVYAYGAIDIENPKNGMVSINREDKINFIKDGLSKESLDDILLTLETHPCGVVHRELLNLWHLFKDEQHRHSLGNLTLNDPVCQFIRKLDGKHILDS</sequence>
<dbReference type="AlphaFoldDB" id="A0A8K0HQR9"/>
<proteinExistence type="predicted"/>
<protein>
    <submittedName>
        <fullName evidence="1">Uncharacterized protein</fullName>
    </submittedName>
</protein>
<dbReference type="OrthoDB" id="1723222at2759"/>
<keyword evidence="2" id="KW-1185">Reference proteome</keyword>
<organism evidence="1 2">
    <name type="scientific">Rhamnella rubrinervis</name>
    <dbReference type="NCBI Taxonomy" id="2594499"/>
    <lineage>
        <taxon>Eukaryota</taxon>
        <taxon>Viridiplantae</taxon>
        <taxon>Streptophyta</taxon>
        <taxon>Embryophyta</taxon>
        <taxon>Tracheophyta</taxon>
        <taxon>Spermatophyta</taxon>
        <taxon>Magnoliopsida</taxon>
        <taxon>eudicotyledons</taxon>
        <taxon>Gunneridae</taxon>
        <taxon>Pentapetalae</taxon>
        <taxon>rosids</taxon>
        <taxon>fabids</taxon>
        <taxon>Rosales</taxon>
        <taxon>Rhamnaceae</taxon>
        <taxon>rhamnoid group</taxon>
        <taxon>Rhamneae</taxon>
        <taxon>Rhamnella</taxon>
    </lineage>
</organism>
<evidence type="ECO:0000313" key="2">
    <source>
        <dbReference type="Proteomes" id="UP000796880"/>
    </source>
</evidence>